<dbReference type="Proteomes" id="UP000683417">
    <property type="component" value="Unassembled WGS sequence"/>
</dbReference>
<comment type="caution">
    <text evidence="4">The sequence shown here is derived from an EMBL/GenBank/DDBJ whole genome shotgun (WGS) entry which is preliminary data.</text>
</comment>
<evidence type="ECO:0000313" key="4">
    <source>
        <dbReference type="EMBL" id="CAD6499102.1"/>
    </source>
</evidence>
<dbReference type="AlphaFoldDB" id="A0A9W4GB50"/>
<dbReference type="InterPro" id="IPR000266">
    <property type="entry name" value="Ribosomal_uS17"/>
</dbReference>
<evidence type="ECO:0000256" key="1">
    <source>
        <dbReference type="ARBA" id="ARBA00022980"/>
    </source>
</evidence>
<evidence type="ECO:0000256" key="3">
    <source>
        <dbReference type="SAM" id="MobiDB-lite"/>
    </source>
</evidence>
<reference evidence="4" key="1">
    <citation type="submission" date="2020-10" db="EMBL/GenBank/DDBJ databases">
        <authorList>
            <person name="Muller C M."/>
        </authorList>
    </citation>
    <scope>NUCLEOTIDE SEQUENCE</scope>
    <source>
        <strain evidence="4">THUN-12</strain>
    </source>
</reference>
<evidence type="ECO:0000256" key="2">
    <source>
        <dbReference type="ARBA" id="ARBA00023274"/>
    </source>
</evidence>
<organism evidence="4 5">
    <name type="scientific">Blumeria graminis f. sp. triticale</name>
    <dbReference type="NCBI Taxonomy" id="1689686"/>
    <lineage>
        <taxon>Eukaryota</taxon>
        <taxon>Fungi</taxon>
        <taxon>Dikarya</taxon>
        <taxon>Ascomycota</taxon>
        <taxon>Pezizomycotina</taxon>
        <taxon>Leotiomycetes</taxon>
        <taxon>Erysiphales</taxon>
        <taxon>Erysiphaceae</taxon>
        <taxon>Blumeria</taxon>
    </lineage>
</organism>
<evidence type="ECO:0000313" key="5">
    <source>
        <dbReference type="Proteomes" id="UP000683417"/>
    </source>
</evidence>
<dbReference type="EMBL" id="CAJHIT010000001">
    <property type="protein sequence ID" value="CAD6499102.1"/>
    <property type="molecule type" value="Genomic_DNA"/>
</dbReference>
<dbReference type="GO" id="GO:0006412">
    <property type="term" value="P:translation"/>
    <property type="evidence" value="ECO:0007669"/>
    <property type="project" value="InterPro"/>
</dbReference>
<protein>
    <submittedName>
        <fullName evidence="4">BgTH12-04754</fullName>
    </submittedName>
</protein>
<dbReference type="GO" id="GO:0003735">
    <property type="term" value="F:structural constituent of ribosome"/>
    <property type="evidence" value="ECO:0007669"/>
    <property type="project" value="InterPro"/>
</dbReference>
<accession>A0A9W4GB50</accession>
<keyword evidence="1" id="KW-0689">Ribosomal protein</keyword>
<feature type="non-terminal residue" evidence="4">
    <location>
        <position position="1"/>
    </location>
</feature>
<feature type="region of interest" description="Disordered" evidence="3">
    <location>
        <begin position="145"/>
        <end position="168"/>
    </location>
</feature>
<dbReference type="GO" id="GO:0005840">
    <property type="term" value="C:ribosome"/>
    <property type="evidence" value="ECO:0007669"/>
    <property type="project" value="UniProtKB-KW"/>
</dbReference>
<sequence length="168" mass="18716">CLLSVNNLLTGLPKRNQVPKSPVIPSVGPVLMSKTKAIALMREIPAVVVSAGHTQKTVKVRVGLKQLNNPIKNISLLKYSGRQQTQLVHDPNNSLRIGDIIAITGGSWVSKDVQYTVDRIIVPFGPPLEERPPVPTIMERLAVRAEKRRLKKERQSPTGHTYHDNQRR</sequence>
<gene>
    <name evidence="4" type="ORF">BGTH12_LOCUS460</name>
</gene>
<name>A0A9W4GB50_BLUGR</name>
<dbReference type="GO" id="GO:1990904">
    <property type="term" value="C:ribonucleoprotein complex"/>
    <property type="evidence" value="ECO:0007669"/>
    <property type="project" value="UniProtKB-KW"/>
</dbReference>
<keyword evidence="2" id="KW-0687">Ribonucleoprotein</keyword>
<proteinExistence type="predicted"/>
<dbReference type="Pfam" id="PF00366">
    <property type="entry name" value="Ribosomal_S17"/>
    <property type="match status" value="1"/>
</dbReference>